<dbReference type="HOGENOM" id="CLU_2373627_0_0_1"/>
<dbReference type="EMBL" id="KN831969">
    <property type="protein sequence ID" value="KIO04709.1"/>
    <property type="molecule type" value="Genomic_DNA"/>
</dbReference>
<evidence type="ECO:0000313" key="2">
    <source>
        <dbReference type="EMBL" id="KIO04709.1"/>
    </source>
</evidence>
<dbReference type="InParanoid" id="A0A0C3PAR5"/>
<dbReference type="AlphaFoldDB" id="A0A0C3PAR5"/>
<name>A0A0C3PAR5_PISTI</name>
<reference evidence="3" key="2">
    <citation type="submission" date="2015-01" db="EMBL/GenBank/DDBJ databases">
        <title>Evolutionary Origins and Diversification of the Mycorrhizal Mutualists.</title>
        <authorList>
            <consortium name="DOE Joint Genome Institute"/>
            <consortium name="Mycorrhizal Genomics Consortium"/>
            <person name="Kohler A."/>
            <person name="Kuo A."/>
            <person name="Nagy L.G."/>
            <person name="Floudas D."/>
            <person name="Copeland A."/>
            <person name="Barry K.W."/>
            <person name="Cichocki N."/>
            <person name="Veneault-Fourrey C."/>
            <person name="LaButti K."/>
            <person name="Lindquist E.A."/>
            <person name="Lipzen A."/>
            <person name="Lundell T."/>
            <person name="Morin E."/>
            <person name="Murat C."/>
            <person name="Riley R."/>
            <person name="Ohm R."/>
            <person name="Sun H."/>
            <person name="Tunlid A."/>
            <person name="Henrissat B."/>
            <person name="Grigoriev I.V."/>
            <person name="Hibbett D.S."/>
            <person name="Martin F."/>
        </authorList>
    </citation>
    <scope>NUCLEOTIDE SEQUENCE [LARGE SCALE GENOMIC DNA]</scope>
    <source>
        <strain evidence="3">Marx 270</strain>
    </source>
</reference>
<keyword evidence="3" id="KW-1185">Reference proteome</keyword>
<dbReference type="Proteomes" id="UP000054217">
    <property type="component" value="Unassembled WGS sequence"/>
</dbReference>
<organism evidence="2 3">
    <name type="scientific">Pisolithus tinctorius Marx 270</name>
    <dbReference type="NCBI Taxonomy" id="870435"/>
    <lineage>
        <taxon>Eukaryota</taxon>
        <taxon>Fungi</taxon>
        <taxon>Dikarya</taxon>
        <taxon>Basidiomycota</taxon>
        <taxon>Agaricomycotina</taxon>
        <taxon>Agaricomycetes</taxon>
        <taxon>Agaricomycetidae</taxon>
        <taxon>Boletales</taxon>
        <taxon>Sclerodermatineae</taxon>
        <taxon>Pisolithaceae</taxon>
        <taxon>Pisolithus</taxon>
    </lineage>
</organism>
<sequence>MDSHRDSECFTDLTHPRPSWFVPEPYSLRYDSSNKEKDLPSKDIHMAGPLYIIPSRGMIDGSSSLIPAPLPEISVRNESGFSTPRDKPNLTLAPC</sequence>
<accession>A0A0C3PAR5</accession>
<reference evidence="2 3" key="1">
    <citation type="submission" date="2014-04" db="EMBL/GenBank/DDBJ databases">
        <authorList>
            <consortium name="DOE Joint Genome Institute"/>
            <person name="Kuo A."/>
            <person name="Kohler A."/>
            <person name="Costa M.D."/>
            <person name="Nagy L.G."/>
            <person name="Floudas D."/>
            <person name="Copeland A."/>
            <person name="Barry K.W."/>
            <person name="Cichocki N."/>
            <person name="Veneault-Fourrey C."/>
            <person name="LaButti K."/>
            <person name="Lindquist E.A."/>
            <person name="Lipzen A."/>
            <person name="Lundell T."/>
            <person name="Morin E."/>
            <person name="Murat C."/>
            <person name="Sun H."/>
            <person name="Tunlid A."/>
            <person name="Henrissat B."/>
            <person name="Grigoriev I.V."/>
            <person name="Hibbett D.S."/>
            <person name="Martin F."/>
            <person name="Nordberg H.P."/>
            <person name="Cantor M.N."/>
            <person name="Hua S.X."/>
        </authorList>
    </citation>
    <scope>NUCLEOTIDE SEQUENCE [LARGE SCALE GENOMIC DNA]</scope>
    <source>
        <strain evidence="2 3">Marx 270</strain>
    </source>
</reference>
<evidence type="ECO:0000256" key="1">
    <source>
        <dbReference type="SAM" id="MobiDB-lite"/>
    </source>
</evidence>
<gene>
    <name evidence="2" type="ORF">M404DRAFT_1000241</name>
</gene>
<proteinExistence type="predicted"/>
<feature type="region of interest" description="Disordered" evidence="1">
    <location>
        <begin position="75"/>
        <end position="95"/>
    </location>
</feature>
<evidence type="ECO:0000313" key="3">
    <source>
        <dbReference type="Proteomes" id="UP000054217"/>
    </source>
</evidence>
<protein>
    <submittedName>
        <fullName evidence="2">Uncharacterized protein</fullName>
    </submittedName>
</protein>